<evidence type="ECO:0000313" key="2">
    <source>
        <dbReference type="EMBL" id="QIZ08276.1"/>
    </source>
</evidence>
<evidence type="ECO:0000256" key="1">
    <source>
        <dbReference type="SAM" id="Phobius"/>
    </source>
</evidence>
<evidence type="ECO:0000313" key="3">
    <source>
        <dbReference type="Proteomes" id="UP000501868"/>
    </source>
</evidence>
<feature type="transmembrane region" description="Helical" evidence="1">
    <location>
        <begin position="50"/>
        <end position="69"/>
    </location>
</feature>
<proteinExistence type="predicted"/>
<keyword evidence="1" id="KW-1133">Transmembrane helix</keyword>
<feature type="transmembrane region" description="Helical" evidence="1">
    <location>
        <begin position="20"/>
        <end position="38"/>
    </location>
</feature>
<dbReference type="EMBL" id="CP051128">
    <property type="protein sequence ID" value="QIZ08276.1"/>
    <property type="molecule type" value="Genomic_DNA"/>
</dbReference>
<name>A0A6H1P401_PRIMG</name>
<gene>
    <name evidence="2" type="ORF">HFZ78_17350</name>
</gene>
<accession>A0A6H1P401</accession>
<dbReference type="AlphaFoldDB" id="A0A6H1P401"/>
<sequence length="70" mass="8213">MTDKFMELSIPELSSKLVVAPLYIINLIMCIGYLIVLRKEKGCFVFIGKIYSFIIIVNYIVALYFRFFYS</sequence>
<dbReference type="Proteomes" id="UP000501868">
    <property type="component" value="Chromosome"/>
</dbReference>
<keyword evidence="1" id="KW-0472">Membrane</keyword>
<keyword evidence="1" id="KW-0812">Transmembrane</keyword>
<reference evidence="2 3" key="2">
    <citation type="submission" date="2020-04" db="EMBL/GenBank/DDBJ databases">
        <authorList>
            <person name="Fomenkov A."/>
            <person name="Anton B.P."/>
            <person name="Roberts R.J."/>
        </authorList>
    </citation>
    <scope>NUCLEOTIDE SEQUENCE [LARGE SCALE GENOMIC DNA]</scope>
    <source>
        <strain evidence="2 3">S2</strain>
    </source>
</reference>
<protein>
    <submittedName>
        <fullName evidence="2">Uncharacterized protein</fullName>
    </submittedName>
</protein>
<reference evidence="2 3" key="1">
    <citation type="submission" date="2020-04" db="EMBL/GenBank/DDBJ databases">
        <title>Genome-Wide Identification of 5-Methylcytosine Sites in Bacterial Genomes By High-Throughput Sequencing of MspJI Restriction Fragments.</title>
        <authorList>
            <person name="Wu V."/>
        </authorList>
    </citation>
    <scope>NUCLEOTIDE SEQUENCE [LARGE SCALE GENOMIC DNA]</scope>
    <source>
        <strain evidence="2 3">S2</strain>
    </source>
</reference>
<organism evidence="2 3">
    <name type="scientific">Priestia megaterium</name>
    <name type="common">Bacillus megaterium</name>
    <dbReference type="NCBI Taxonomy" id="1404"/>
    <lineage>
        <taxon>Bacteria</taxon>
        <taxon>Bacillati</taxon>
        <taxon>Bacillota</taxon>
        <taxon>Bacilli</taxon>
        <taxon>Bacillales</taxon>
        <taxon>Bacillaceae</taxon>
        <taxon>Priestia</taxon>
    </lineage>
</organism>